<feature type="compositionally biased region" description="Polar residues" evidence="6">
    <location>
        <begin position="880"/>
        <end position="893"/>
    </location>
</feature>
<proteinExistence type="predicted"/>
<protein>
    <recommendedName>
        <fullName evidence="12">Tudor domain-containing protein 1</fullName>
    </recommendedName>
</protein>
<evidence type="ECO:0000256" key="4">
    <source>
        <dbReference type="PROSITE-ProRule" id="PRU00134"/>
    </source>
</evidence>
<dbReference type="eggNOG" id="KOG2279">
    <property type="taxonomic scope" value="Eukaryota"/>
</dbReference>
<feature type="domain" description="Tudor" evidence="8">
    <location>
        <begin position="657"/>
        <end position="715"/>
    </location>
</feature>
<dbReference type="PROSITE" id="PS50865">
    <property type="entry name" value="ZF_MYND_2"/>
    <property type="match status" value="1"/>
</dbReference>
<feature type="domain" description="Tudor" evidence="8">
    <location>
        <begin position="1492"/>
        <end position="1550"/>
    </location>
</feature>
<name>A0A1X7VSM0_AMPQE</name>
<keyword evidence="11" id="KW-1185">Reference proteome</keyword>
<dbReference type="STRING" id="400682.A0A1X7VSM0"/>
<dbReference type="GO" id="GO:0008270">
    <property type="term" value="F:zinc ion binding"/>
    <property type="evidence" value="ECO:0007669"/>
    <property type="project" value="UniProtKB-KW"/>
</dbReference>
<evidence type="ECO:0000259" key="7">
    <source>
        <dbReference type="PROSITE" id="PS50102"/>
    </source>
</evidence>
<dbReference type="InterPro" id="IPR002893">
    <property type="entry name" value="Znf_MYND"/>
</dbReference>
<evidence type="ECO:0000259" key="9">
    <source>
        <dbReference type="PROSITE" id="PS50865"/>
    </source>
</evidence>
<dbReference type="Proteomes" id="UP000007879">
    <property type="component" value="Unassembled WGS sequence"/>
</dbReference>
<dbReference type="SMART" id="SM00360">
    <property type="entry name" value="RRM"/>
    <property type="match status" value="1"/>
</dbReference>
<dbReference type="OrthoDB" id="341421at2759"/>
<dbReference type="Gene3D" id="6.10.140.2220">
    <property type="match status" value="1"/>
</dbReference>
<reference evidence="11" key="1">
    <citation type="journal article" date="2010" name="Nature">
        <title>The Amphimedon queenslandica genome and the evolution of animal complexity.</title>
        <authorList>
            <person name="Srivastava M."/>
            <person name="Simakov O."/>
            <person name="Chapman J."/>
            <person name="Fahey B."/>
            <person name="Gauthier M.E."/>
            <person name="Mitros T."/>
            <person name="Richards G.S."/>
            <person name="Conaco C."/>
            <person name="Dacre M."/>
            <person name="Hellsten U."/>
            <person name="Larroux C."/>
            <person name="Putnam N.H."/>
            <person name="Stanke M."/>
            <person name="Adamska M."/>
            <person name="Darling A."/>
            <person name="Degnan S.M."/>
            <person name="Oakley T.H."/>
            <person name="Plachetzki D.C."/>
            <person name="Zhai Y."/>
            <person name="Adamski M."/>
            <person name="Calcino A."/>
            <person name="Cummins S.F."/>
            <person name="Goodstein D.M."/>
            <person name="Harris C."/>
            <person name="Jackson D.J."/>
            <person name="Leys S.P."/>
            <person name="Shu S."/>
            <person name="Woodcroft B.J."/>
            <person name="Vervoort M."/>
            <person name="Kosik K.S."/>
            <person name="Manning G."/>
            <person name="Degnan B.M."/>
            <person name="Rokhsar D.S."/>
        </authorList>
    </citation>
    <scope>NUCLEOTIDE SEQUENCE [LARGE SCALE GENOMIC DNA]</scope>
</reference>
<dbReference type="SUPFAM" id="SSF63748">
    <property type="entry name" value="Tudor/PWWP/MBT"/>
    <property type="match status" value="4"/>
</dbReference>
<gene>
    <name evidence="10" type="primary">105313573</name>
</gene>
<dbReference type="EnsemblMetazoa" id="XM_019998883.1">
    <property type="protein sequence ID" value="XP_019854442.1"/>
    <property type="gene ID" value="LOC105313573"/>
</dbReference>
<reference evidence="10" key="2">
    <citation type="submission" date="2017-05" db="UniProtKB">
        <authorList>
            <consortium name="EnsemblMetazoa"/>
        </authorList>
    </citation>
    <scope>IDENTIFICATION</scope>
</reference>
<evidence type="ECO:0000313" key="11">
    <source>
        <dbReference type="Proteomes" id="UP000007879"/>
    </source>
</evidence>
<evidence type="ECO:0000256" key="3">
    <source>
        <dbReference type="ARBA" id="ARBA00022833"/>
    </source>
</evidence>
<dbReference type="eggNOG" id="KOG2039">
    <property type="taxonomic scope" value="Eukaryota"/>
</dbReference>
<dbReference type="EnsemblMetazoa" id="Aqu2.1.43082_001">
    <property type="protein sequence ID" value="Aqu2.1.43082_001"/>
    <property type="gene ID" value="Aqu2.1.43082"/>
</dbReference>
<feature type="domain" description="Tudor" evidence="8">
    <location>
        <begin position="1029"/>
        <end position="1088"/>
    </location>
</feature>
<dbReference type="PROSITE" id="PS50102">
    <property type="entry name" value="RRM"/>
    <property type="match status" value="1"/>
</dbReference>
<feature type="compositionally biased region" description="Low complexity" evidence="6">
    <location>
        <begin position="205"/>
        <end position="221"/>
    </location>
</feature>
<dbReference type="InParanoid" id="A0A1X7VSM0"/>
<evidence type="ECO:0000256" key="5">
    <source>
        <dbReference type="PROSITE-ProRule" id="PRU00176"/>
    </source>
</evidence>
<dbReference type="SMART" id="SM00333">
    <property type="entry name" value="TUDOR"/>
    <property type="match status" value="4"/>
</dbReference>
<keyword evidence="2 4" id="KW-0863">Zinc-finger</keyword>
<keyword evidence="3" id="KW-0862">Zinc</keyword>
<feature type="region of interest" description="Disordered" evidence="6">
    <location>
        <begin position="864"/>
        <end position="898"/>
    </location>
</feature>
<dbReference type="PANTHER" id="PTHR22948">
    <property type="entry name" value="TUDOR DOMAIN CONTAINING PROTEIN"/>
    <property type="match status" value="1"/>
</dbReference>
<feature type="region of interest" description="Disordered" evidence="6">
    <location>
        <begin position="558"/>
        <end position="578"/>
    </location>
</feature>
<dbReference type="InterPro" id="IPR000504">
    <property type="entry name" value="RRM_dom"/>
</dbReference>
<feature type="region of interest" description="Disordered" evidence="6">
    <location>
        <begin position="1"/>
        <end position="24"/>
    </location>
</feature>
<sequence>MAVPWGNVVKSSHSSIAPPPTNVTLSPINLKNREKVSKKVSQKLAQIDSSTDEIDGRKLVGPAIQRSYSSDKDLDWNPMKDDYMSPSFNSYEKGSRKPTSADYTLFVDNIPVSLTQEGLKSLFMNCGTLMRVSVVKQRNPSRKTTYGFVKFTNSREANSALQKYNGYEIAGSNLIVTLSKKFDSKADDDLVCEKVDSFKLNAAQSNSCDSSPSPKSSNIDKVTGLNCNNNNMSQSSGAVAGNDSSTPHDINLCSNCVYCNGPSNSFCSVCKTPYCGVECQKKDWKLHRTKCKGLAELLDRSLTMNPQLPTTSTFMMATSYSKEEKKCRTSKSMMKEEMNKEEQQCHFSSGNITLNGSYLDYLNAFTRLPSDIVDRALCSSEFYAFPLHVKSSMQLSILPITSDAKIILQALVTFEKTELPSLEKTTPDFTISNVFGAFYNGHFCRVRKLKNAESYWHYDEAVTLDSLCAADVFVLPPNISSLPSLRYRATMLGLCNCSNDKGTEFTQNLVGGKILFVKGAQWITSNDGIPIIVAKFYSFDGLTSYCDMIEKEGYASSSSSKSVKTDNVTQSSGPSQSDLQNLADSWGLSKFTSQRSQLAKKVPLLPNVLSYSKIYSTVIESPHMIWAQVFHDDVSEFKKLMEEMNETYIRTTNASYVPCVGDVAAAKFSDGLFYRAEVLSVSARGSVTIRFLDYGNTTSLSYKDLRHIRTSFMSFPRQAIQFSIADVLPFHSTSWSLEASQFVREIMLEKSIEIKVVSAQNSKYLIEAYDVSHNSIADLLVKRKLACKSSSNDNITSGKIVIGRGSIFNCTHTTGQGVGVASGSNASNGYKPRSPGGLSKSTCNFSRKGRTLKQFQSTERIESPVQPVNGTSPIRKEDSNTNYARSSMKSSPSGRLANDCDYSLPSETVVSKVNHMSEESPFPDILPEVDVLSQPLPSNVTDVCSASSSDADEPSFVSMKLNDASCLKSQPTYDSLAKVEVSCNFTSVVIVHVCSPSELYLHIAEEPYITYVSCVANDPFTNLKPPTKPLVVGDVCVTKFSEDQQWYRAVVTEVRCGGEYCVHFIDFGNYETVLAQSVMVCPEHLLSIPVLAVKCSIGGVVPATGDSWHPSCASFIANTFLNKVLHCRLLQSGLSDVELLEASSSENIADILIQQSFAISSFSLHCPANDNTALSSKQLVQSFSPSNNATISNSRVSIASDASSHSLSSSSVCAVAQIGTDESSLESTGHQVNLAAPSPVFMAECVKKISFPLYVKQLDAVIVHAENVNEIYILLSSCMPSFVEFSSVVESHYEAAPELLSLPVVGQLCLANSSINGVFRAEVVHVNSETLECAVQSIDYGSCEVLSCSALRQADNSIFDYERQAVKCGLTGVVKDVDMVKAKSLLQQFFMDVQVTCYISSHVPLLVDFSRDGVMFREELVKQSILPPIRNKMAISPHKVVLDNTVLVMCTHYPSPNHFWVQVANEESVAIIEVLCIQLQELCPKSLPVSSPVFLGDFVAAIFEEDRQWYRAKVIDVSDTDPVLRFVDFGNTQKTPISNIRCLPQSLASYPSQAILCCLESHISSCKCDLFRELIAEKFLKCKFKDCIDAGAMVVDLTISDSEENVYALLKD</sequence>
<accession>A0A1X7VSM0</accession>
<feature type="domain" description="Tudor" evidence="8">
    <location>
        <begin position="1302"/>
        <end position="1361"/>
    </location>
</feature>
<dbReference type="Pfam" id="PF00076">
    <property type="entry name" value="RRM_1"/>
    <property type="match status" value="1"/>
</dbReference>
<feature type="domain" description="RRM" evidence="7">
    <location>
        <begin position="103"/>
        <end position="181"/>
    </location>
</feature>
<dbReference type="Pfam" id="PF00567">
    <property type="entry name" value="TUDOR"/>
    <property type="match status" value="4"/>
</dbReference>
<dbReference type="FunFam" id="2.30.30.140:FF:000018">
    <property type="entry name" value="Serine/threonine-protein kinase 31"/>
    <property type="match status" value="2"/>
</dbReference>
<dbReference type="SUPFAM" id="SSF144232">
    <property type="entry name" value="HIT/MYND zinc finger-like"/>
    <property type="match status" value="1"/>
</dbReference>
<evidence type="ECO:0000256" key="2">
    <source>
        <dbReference type="ARBA" id="ARBA00022771"/>
    </source>
</evidence>
<dbReference type="PROSITE" id="PS50304">
    <property type="entry name" value="TUDOR"/>
    <property type="match status" value="4"/>
</dbReference>
<feature type="domain" description="MYND-type" evidence="9">
    <location>
        <begin position="256"/>
        <end position="291"/>
    </location>
</feature>
<dbReference type="Gene3D" id="3.30.70.330">
    <property type="match status" value="1"/>
</dbReference>
<dbReference type="Gene3D" id="2.30.30.140">
    <property type="match status" value="4"/>
</dbReference>
<evidence type="ECO:0000259" key="8">
    <source>
        <dbReference type="PROSITE" id="PS50304"/>
    </source>
</evidence>
<evidence type="ECO:0000256" key="1">
    <source>
        <dbReference type="ARBA" id="ARBA00022723"/>
    </source>
</evidence>
<keyword evidence="5" id="KW-0694">RNA-binding</keyword>
<evidence type="ECO:0000256" key="6">
    <source>
        <dbReference type="SAM" id="MobiDB-lite"/>
    </source>
</evidence>
<dbReference type="GO" id="GO:0003723">
    <property type="term" value="F:RNA binding"/>
    <property type="evidence" value="ECO:0007669"/>
    <property type="project" value="UniProtKB-UniRule"/>
</dbReference>
<dbReference type="Gene3D" id="2.40.50.90">
    <property type="match status" value="3"/>
</dbReference>
<dbReference type="KEGG" id="aqu:105313573"/>
<dbReference type="InterPro" id="IPR035437">
    <property type="entry name" value="SNase_OB-fold_sf"/>
</dbReference>
<dbReference type="CDD" id="cd00590">
    <property type="entry name" value="RRM_SF"/>
    <property type="match status" value="1"/>
</dbReference>
<keyword evidence="1" id="KW-0479">Metal-binding</keyword>
<evidence type="ECO:0008006" key="12">
    <source>
        <dbReference type="Google" id="ProtNLM"/>
    </source>
</evidence>
<dbReference type="InterPro" id="IPR002999">
    <property type="entry name" value="Tudor"/>
</dbReference>
<dbReference type="InterPro" id="IPR050621">
    <property type="entry name" value="Tudor_domain_containing"/>
</dbReference>
<dbReference type="InterPro" id="IPR035979">
    <property type="entry name" value="RBD_domain_sf"/>
</dbReference>
<dbReference type="InterPro" id="IPR012677">
    <property type="entry name" value="Nucleotide-bd_a/b_plait_sf"/>
</dbReference>
<feature type="region of interest" description="Disordered" evidence="6">
    <location>
        <begin position="203"/>
        <end position="222"/>
    </location>
</feature>
<organism evidence="10">
    <name type="scientific">Amphimedon queenslandica</name>
    <name type="common">Sponge</name>
    <dbReference type="NCBI Taxonomy" id="400682"/>
    <lineage>
        <taxon>Eukaryota</taxon>
        <taxon>Metazoa</taxon>
        <taxon>Porifera</taxon>
        <taxon>Demospongiae</taxon>
        <taxon>Heteroscleromorpha</taxon>
        <taxon>Haplosclerida</taxon>
        <taxon>Niphatidae</taxon>
        <taxon>Amphimedon</taxon>
    </lineage>
</organism>
<dbReference type="SUPFAM" id="SSF54928">
    <property type="entry name" value="RNA-binding domain, RBD"/>
    <property type="match status" value="1"/>
</dbReference>
<evidence type="ECO:0000313" key="10">
    <source>
        <dbReference type="EnsemblMetazoa" id="Aqu2.1.43082_001"/>
    </source>
</evidence>
<feature type="compositionally biased region" description="Polar residues" evidence="6">
    <location>
        <begin position="565"/>
        <end position="578"/>
    </location>
</feature>
<dbReference type="PANTHER" id="PTHR22948:SF29">
    <property type="entry name" value="FI02030P-RELATED"/>
    <property type="match status" value="1"/>
</dbReference>